<reference evidence="6 7" key="1">
    <citation type="submission" date="2018-10" db="EMBL/GenBank/DDBJ databases">
        <title>Histidinibacterium lentulum gen. nov., sp. nov., a marine bacterium from the culture broth of Picochlorum sp. 122.</title>
        <authorList>
            <person name="Wang G."/>
        </authorList>
    </citation>
    <scope>NUCLEOTIDE SEQUENCE [LARGE SCALE GENOMIC DNA]</scope>
    <source>
        <strain evidence="6 7">B17</strain>
    </source>
</reference>
<evidence type="ECO:0000313" key="7">
    <source>
        <dbReference type="Proteomes" id="UP000268016"/>
    </source>
</evidence>
<dbReference type="NCBIfam" id="TIGR00121">
    <property type="entry name" value="birA_ligase"/>
    <property type="match status" value="1"/>
</dbReference>
<dbReference type="PROSITE" id="PS51733">
    <property type="entry name" value="BPL_LPL_CATALYTIC"/>
    <property type="match status" value="1"/>
</dbReference>
<dbReference type="PANTHER" id="PTHR12835">
    <property type="entry name" value="BIOTIN PROTEIN LIGASE"/>
    <property type="match status" value="1"/>
</dbReference>
<dbReference type="Gene3D" id="3.30.930.10">
    <property type="entry name" value="Bira Bifunctional Protein, Domain 2"/>
    <property type="match status" value="1"/>
</dbReference>
<dbReference type="InterPro" id="IPR045864">
    <property type="entry name" value="aa-tRNA-synth_II/BPL/LPL"/>
</dbReference>
<keyword evidence="7" id="KW-1185">Reference proteome</keyword>
<dbReference type="Gene3D" id="2.30.30.100">
    <property type="match status" value="1"/>
</dbReference>
<name>A0A3N2QTN2_9RHOB</name>
<dbReference type="Proteomes" id="UP000268016">
    <property type="component" value="Unassembled WGS sequence"/>
</dbReference>
<proteinExistence type="predicted"/>
<accession>A0A3N2QTN2</accession>
<protein>
    <recommendedName>
        <fullName evidence="3">biotin--[biotin carboxyl-carrier protein] ligase</fullName>
        <ecNumber evidence="3">6.3.4.15</ecNumber>
    </recommendedName>
</protein>
<evidence type="ECO:0000256" key="3">
    <source>
        <dbReference type="ARBA" id="ARBA00024227"/>
    </source>
</evidence>
<evidence type="ECO:0000256" key="4">
    <source>
        <dbReference type="ARBA" id="ARBA00047846"/>
    </source>
</evidence>
<feature type="domain" description="BPL/LPL catalytic" evidence="5">
    <location>
        <begin position="1"/>
        <end position="165"/>
    </location>
</feature>
<evidence type="ECO:0000313" key="6">
    <source>
        <dbReference type="EMBL" id="ROT98499.1"/>
    </source>
</evidence>
<comment type="catalytic activity">
    <reaction evidence="4">
        <text>biotin + L-lysyl-[protein] + ATP = N(6)-biotinyl-L-lysyl-[protein] + AMP + diphosphate + H(+)</text>
        <dbReference type="Rhea" id="RHEA:11756"/>
        <dbReference type="Rhea" id="RHEA-COMP:9752"/>
        <dbReference type="Rhea" id="RHEA-COMP:10505"/>
        <dbReference type="ChEBI" id="CHEBI:15378"/>
        <dbReference type="ChEBI" id="CHEBI:29969"/>
        <dbReference type="ChEBI" id="CHEBI:30616"/>
        <dbReference type="ChEBI" id="CHEBI:33019"/>
        <dbReference type="ChEBI" id="CHEBI:57586"/>
        <dbReference type="ChEBI" id="CHEBI:83144"/>
        <dbReference type="ChEBI" id="CHEBI:456215"/>
        <dbReference type="EC" id="6.3.4.15"/>
    </reaction>
</comment>
<gene>
    <name evidence="6" type="ORF">EAT49_16280</name>
</gene>
<dbReference type="InterPro" id="IPR004408">
    <property type="entry name" value="Biotin_CoA_COase_ligase"/>
</dbReference>
<dbReference type="EMBL" id="RDRB01000009">
    <property type="protein sequence ID" value="ROT98499.1"/>
    <property type="molecule type" value="Genomic_DNA"/>
</dbReference>
<organism evidence="6 7">
    <name type="scientific">Histidinibacterium lentulum</name>
    <dbReference type="NCBI Taxonomy" id="2480588"/>
    <lineage>
        <taxon>Bacteria</taxon>
        <taxon>Pseudomonadati</taxon>
        <taxon>Pseudomonadota</taxon>
        <taxon>Alphaproteobacteria</taxon>
        <taxon>Rhodobacterales</taxon>
        <taxon>Paracoccaceae</taxon>
        <taxon>Histidinibacterium</taxon>
    </lineage>
</organism>
<dbReference type="Pfam" id="PF02237">
    <property type="entry name" value="BPL_C"/>
    <property type="match status" value="1"/>
</dbReference>
<evidence type="ECO:0000256" key="1">
    <source>
        <dbReference type="ARBA" id="ARBA00022598"/>
    </source>
</evidence>
<keyword evidence="1 6" id="KW-0436">Ligase</keyword>
<dbReference type="Pfam" id="PF03099">
    <property type="entry name" value="BPL_LplA_LipB"/>
    <property type="match status" value="1"/>
</dbReference>
<keyword evidence="2" id="KW-0092">Biotin</keyword>
<comment type="caution">
    <text evidence="6">The sequence shown here is derived from an EMBL/GenBank/DDBJ whole genome shotgun (WGS) entry which is preliminary data.</text>
</comment>
<dbReference type="EC" id="6.3.4.15" evidence="3"/>
<dbReference type="GO" id="GO:0004077">
    <property type="term" value="F:biotin--[biotin carboxyl-carrier protein] ligase activity"/>
    <property type="evidence" value="ECO:0007669"/>
    <property type="project" value="UniProtKB-EC"/>
</dbReference>
<dbReference type="PANTHER" id="PTHR12835:SF5">
    <property type="entry name" value="BIOTIN--PROTEIN LIGASE"/>
    <property type="match status" value="1"/>
</dbReference>
<dbReference type="SUPFAM" id="SSF55681">
    <property type="entry name" value="Class II aaRS and biotin synthetases"/>
    <property type="match status" value="1"/>
</dbReference>
<dbReference type="OrthoDB" id="9807064at2"/>
<dbReference type="RefSeq" id="WP_123643507.1">
    <property type="nucleotide sequence ID" value="NZ_ML119089.1"/>
</dbReference>
<evidence type="ECO:0000259" key="5">
    <source>
        <dbReference type="PROSITE" id="PS51733"/>
    </source>
</evidence>
<dbReference type="InterPro" id="IPR004143">
    <property type="entry name" value="BPL_LPL_catalytic"/>
</dbReference>
<evidence type="ECO:0000256" key="2">
    <source>
        <dbReference type="ARBA" id="ARBA00023267"/>
    </source>
</evidence>
<dbReference type="AlphaFoldDB" id="A0A3N2QTN2"/>
<sequence length="227" mass="24846">MAEASARAGTLDAPTWILARRQTGGRGRRGNVWISGEGNFAATLLMQPACTPSEAARRSFLAANALFETLAIYVDRDALALKWPNDVLLNDGKVAGILLESSGRGPYVDWLSIGIGVNLATAPPDDRREAFRPVSLTQQGGEAVTPEEFLTMLAQHYATQERMLARLGFARVRDEWLEHAARLGEVITARTRREEITGRFETVDDEGCLVLETGSGRRTIPAADVYF</sequence>
<dbReference type="GO" id="GO:0005737">
    <property type="term" value="C:cytoplasm"/>
    <property type="evidence" value="ECO:0007669"/>
    <property type="project" value="TreeGrafter"/>
</dbReference>
<dbReference type="InterPro" id="IPR003142">
    <property type="entry name" value="BPL_C"/>
</dbReference>